<dbReference type="AlphaFoldDB" id="A0A1Y2JN36"/>
<gene>
    <name evidence="2" type="ORF">BSZ19_20085</name>
</gene>
<accession>A0A1Y2JN36</accession>
<name>A0A1Y2JN36_BRAJP</name>
<comment type="caution">
    <text evidence="2">The sequence shown here is derived from an EMBL/GenBank/DDBJ whole genome shotgun (WGS) entry which is preliminary data.</text>
</comment>
<reference evidence="2 3" key="1">
    <citation type="submission" date="2017-03" db="EMBL/GenBank/DDBJ databases">
        <title>Whole genome sequences of fourteen strains of Bradyrhizobium canariense and one strain of Bradyrhizobium japonicum isolated from Lupinus (Papilionoideae: Genisteae) species in Algeria.</title>
        <authorList>
            <person name="Crovadore J."/>
            <person name="Chekireb D."/>
            <person name="Brachmann A."/>
            <person name="Chablais R."/>
            <person name="Cochard B."/>
            <person name="Lefort F."/>
        </authorList>
    </citation>
    <scope>NUCLEOTIDE SEQUENCE [LARGE SCALE GENOMIC DNA]</scope>
    <source>
        <strain evidence="2 3">UBMA197</strain>
    </source>
</reference>
<sequence length="196" mass="21688">MSTQANFQSWAKERLDEMEATLTFLDGKAGEVQAELRAKADGLRTDLRAKQSEFRDIVKKHAEANEAAFVSAKARLEVDWKAFEADVAKYIDGFSKRVEQQRAAFEVQAAAQLNAWREAADKIASDGTQFAAERRAQIEEAVKRMKAEAAEAEGKLQKLSQAGAQSWSALMVALAETRTSFDRANQAAQEAFKRAA</sequence>
<dbReference type="RefSeq" id="WP_085401385.1">
    <property type="nucleotide sequence ID" value="NZ_NAFL01000251.1"/>
</dbReference>
<evidence type="ECO:0000256" key="1">
    <source>
        <dbReference type="SAM" id="Coils"/>
    </source>
</evidence>
<feature type="coiled-coil region" evidence="1">
    <location>
        <begin position="128"/>
        <end position="162"/>
    </location>
</feature>
<evidence type="ECO:0000313" key="3">
    <source>
        <dbReference type="Proteomes" id="UP000193335"/>
    </source>
</evidence>
<keyword evidence="1" id="KW-0175">Coiled coil</keyword>
<dbReference type="Gene3D" id="1.20.120.20">
    <property type="entry name" value="Apolipoprotein"/>
    <property type="match status" value="1"/>
</dbReference>
<dbReference type="Proteomes" id="UP000193335">
    <property type="component" value="Unassembled WGS sequence"/>
</dbReference>
<protein>
    <submittedName>
        <fullName evidence="2">Uncharacterized protein</fullName>
    </submittedName>
</protein>
<proteinExistence type="predicted"/>
<evidence type="ECO:0000313" key="2">
    <source>
        <dbReference type="EMBL" id="OSJ32139.1"/>
    </source>
</evidence>
<organism evidence="2 3">
    <name type="scientific">Bradyrhizobium japonicum</name>
    <dbReference type="NCBI Taxonomy" id="375"/>
    <lineage>
        <taxon>Bacteria</taxon>
        <taxon>Pseudomonadati</taxon>
        <taxon>Pseudomonadota</taxon>
        <taxon>Alphaproteobacteria</taxon>
        <taxon>Hyphomicrobiales</taxon>
        <taxon>Nitrobacteraceae</taxon>
        <taxon>Bradyrhizobium</taxon>
    </lineage>
</organism>
<dbReference type="EMBL" id="NAFL01000251">
    <property type="protein sequence ID" value="OSJ32139.1"/>
    <property type="molecule type" value="Genomic_DNA"/>
</dbReference>